<feature type="compositionally biased region" description="Low complexity" evidence="11">
    <location>
        <begin position="171"/>
        <end position="194"/>
    </location>
</feature>
<keyword evidence="6" id="KW-0346">Stress response</keyword>
<comment type="subcellular location">
    <subcellularLocation>
        <location evidence="1">Nucleus</location>
    </subcellularLocation>
</comment>
<keyword evidence="5" id="KW-0805">Transcription regulation</keyword>
<dbReference type="SMART" id="SM00054">
    <property type="entry name" value="EFh"/>
    <property type="match status" value="3"/>
</dbReference>
<reference evidence="13 14" key="1">
    <citation type="journal article" date="2018" name="Proc. Natl. Acad. Sci. U.S.A.">
        <title>Draft genome sequence of Camellia sinensis var. sinensis provides insights into the evolution of the tea genome and tea quality.</title>
        <authorList>
            <person name="Wei C."/>
            <person name="Yang H."/>
            <person name="Wang S."/>
            <person name="Zhao J."/>
            <person name="Liu C."/>
            <person name="Gao L."/>
            <person name="Xia E."/>
            <person name="Lu Y."/>
            <person name="Tai Y."/>
            <person name="She G."/>
            <person name="Sun J."/>
            <person name="Cao H."/>
            <person name="Tong W."/>
            <person name="Gao Q."/>
            <person name="Li Y."/>
            <person name="Deng W."/>
            <person name="Jiang X."/>
            <person name="Wang W."/>
            <person name="Chen Q."/>
            <person name="Zhang S."/>
            <person name="Li H."/>
            <person name="Wu J."/>
            <person name="Wang P."/>
            <person name="Li P."/>
            <person name="Shi C."/>
            <person name="Zheng F."/>
            <person name="Jian J."/>
            <person name="Huang B."/>
            <person name="Shan D."/>
            <person name="Shi M."/>
            <person name="Fang C."/>
            <person name="Yue Y."/>
            <person name="Li F."/>
            <person name="Li D."/>
            <person name="Wei S."/>
            <person name="Han B."/>
            <person name="Jiang C."/>
            <person name="Yin Y."/>
            <person name="Xia T."/>
            <person name="Zhang Z."/>
            <person name="Bennetzen J.L."/>
            <person name="Zhao S."/>
            <person name="Wan X."/>
        </authorList>
    </citation>
    <scope>NUCLEOTIDE SEQUENCE [LARGE SCALE GENOMIC DNA]</scope>
    <source>
        <strain evidence="14">cv. Shuchazao</strain>
        <tissue evidence="13">Leaf</tissue>
    </source>
</reference>
<keyword evidence="14" id="KW-1185">Reference proteome</keyword>
<feature type="domain" description="EF-hand" evidence="12">
    <location>
        <begin position="413"/>
        <end position="448"/>
    </location>
</feature>
<keyword evidence="3" id="KW-0597">Phosphoprotein</keyword>
<dbReference type="GO" id="GO:0000978">
    <property type="term" value="F:RNA polymerase II cis-regulatory region sequence-specific DNA binding"/>
    <property type="evidence" value="ECO:0007669"/>
    <property type="project" value="TreeGrafter"/>
</dbReference>
<sequence length="522" mass="57826">MGQRSVPAPFLTKTYQLVDDPSSDDVVSWNESGTTFVVWKTADFAKDLLPNYFKHNNFSSFVRQLNTYESLYTIYRVVTTRVGGLVEDAACFTAGSLGSIPRRGLCVISSESSPFTPLVPGLCCGVCLPSIGALVGFRKTVPDKWEFANENFVRGQKELLTKIRRRKALTSSPAGGKSPAAAAIGSPSSPSNSGEDLGSTSTSSPDSKNAGSVEAPARAQFADLSDENKKLKRDNEMLTSELAQTKKQCDELISFLTEYVKVAPDQINRIMLTCDELNGQIETTGDDDDDDENTEEKSGEGLKLFGVWVNGNKKKRGRDEKLGFGGTNRKEMKTVDYDDAPWMKISTAPGETGKASLYRVASRKEKPRGRHHGLTQQKRQEIKEAFELFDTDGSGTIDAKELNVAMRALGFEMTGEQIDQMIADVDKDGSGAIDFDEFVHMMTAKIGERDSKEELTKAFHIIDQDKNGKNICLRHSQIAKELGENFSDKEIQEMIEEADRDRDGEVTVDDFMRMMRRTSYGY</sequence>
<evidence type="ECO:0000256" key="4">
    <source>
        <dbReference type="ARBA" id="ARBA00022837"/>
    </source>
</evidence>
<dbReference type="Pfam" id="PF00447">
    <property type="entry name" value="HSF_DNA-bind"/>
    <property type="match status" value="1"/>
</dbReference>
<dbReference type="EMBL" id="SDRB02011796">
    <property type="protein sequence ID" value="THG00118.1"/>
    <property type="molecule type" value="Genomic_DNA"/>
</dbReference>
<dbReference type="GO" id="GO:0003700">
    <property type="term" value="F:DNA-binding transcription factor activity"/>
    <property type="evidence" value="ECO:0007669"/>
    <property type="project" value="InterPro"/>
</dbReference>
<dbReference type="STRING" id="542762.A0A4S4DC04"/>
<evidence type="ECO:0000259" key="12">
    <source>
        <dbReference type="PROSITE" id="PS50222"/>
    </source>
</evidence>
<evidence type="ECO:0000313" key="14">
    <source>
        <dbReference type="Proteomes" id="UP000306102"/>
    </source>
</evidence>
<dbReference type="InterPro" id="IPR011992">
    <property type="entry name" value="EF-hand-dom_pair"/>
</dbReference>
<dbReference type="Gene3D" id="1.10.10.10">
    <property type="entry name" value="Winged helix-like DNA-binding domain superfamily/Winged helix DNA-binding domain"/>
    <property type="match status" value="1"/>
</dbReference>
<dbReference type="PROSITE" id="PS00018">
    <property type="entry name" value="EF_HAND_1"/>
    <property type="match status" value="3"/>
</dbReference>
<dbReference type="InterPro" id="IPR000232">
    <property type="entry name" value="HSF_DNA-bd"/>
</dbReference>
<dbReference type="PANTHER" id="PTHR10015">
    <property type="entry name" value="HEAT SHOCK TRANSCRIPTION FACTOR"/>
    <property type="match status" value="1"/>
</dbReference>
<evidence type="ECO:0000256" key="2">
    <source>
        <dbReference type="ARBA" id="ARBA00011233"/>
    </source>
</evidence>
<dbReference type="AlphaFoldDB" id="A0A4S4DC04"/>
<name>A0A4S4DC04_CAMSN</name>
<dbReference type="SMART" id="SM00415">
    <property type="entry name" value="HSF"/>
    <property type="match status" value="1"/>
</dbReference>
<dbReference type="SUPFAM" id="SSF46785">
    <property type="entry name" value="Winged helix' DNA-binding domain"/>
    <property type="match status" value="1"/>
</dbReference>
<dbReference type="PROSITE" id="PS50222">
    <property type="entry name" value="EF_HAND_2"/>
    <property type="match status" value="3"/>
</dbReference>
<feature type="domain" description="EF-hand" evidence="12">
    <location>
        <begin position="377"/>
        <end position="412"/>
    </location>
</feature>
<keyword evidence="9" id="KW-0539">Nucleus</keyword>
<evidence type="ECO:0000256" key="11">
    <source>
        <dbReference type="SAM" id="MobiDB-lite"/>
    </source>
</evidence>
<dbReference type="InterPro" id="IPR036390">
    <property type="entry name" value="WH_DNA-bd_sf"/>
</dbReference>
<dbReference type="Pfam" id="PF13499">
    <property type="entry name" value="EF-hand_7"/>
    <property type="match status" value="2"/>
</dbReference>
<comment type="similarity">
    <text evidence="10">Belongs to the HSF family.</text>
</comment>
<feature type="compositionally biased region" description="Polar residues" evidence="11">
    <location>
        <begin position="198"/>
        <end position="210"/>
    </location>
</feature>
<evidence type="ECO:0000256" key="8">
    <source>
        <dbReference type="ARBA" id="ARBA00023163"/>
    </source>
</evidence>
<dbReference type="Proteomes" id="UP000306102">
    <property type="component" value="Unassembled WGS sequence"/>
</dbReference>
<accession>A0A4S4DC04</accession>
<evidence type="ECO:0000256" key="6">
    <source>
        <dbReference type="ARBA" id="ARBA00023016"/>
    </source>
</evidence>
<keyword evidence="7" id="KW-0238">DNA-binding</keyword>
<dbReference type="GO" id="GO:0006357">
    <property type="term" value="P:regulation of transcription by RNA polymerase II"/>
    <property type="evidence" value="ECO:0007669"/>
    <property type="project" value="TreeGrafter"/>
</dbReference>
<dbReference type="Gene3D" id="1.10.238.10">
    <property type="entry name" value="EF-hand"/>
    <property type="match status" value="3"/>
</dbReference>
<organism evidence="13 14">
    <name type="scientific">Camellia sinensis var. sinensis</name>
    <name type="common">China tea</name>
    <dbReference type="NCBI Taxonomy" id="542762"/>
    <lineage>
        <taxon>Eukaryota</taxon>
        <taxon>Viridiplantae</taxon>
        <taxon>Streptophyta</taxon>
        <taxon>Embryophyta</taxon>
        <taxon>Tracheophyta</taxon>
        <taxon>Spermatophyta</taxon>
        <taxon>Magnoliopsida</taxon>
        <taxon>eudicotyledons</taxon>
        <taxon>Gunneridae</taxon>
        <taxon>Pentapetalae</taxon>
        <taxon>asterids</taxon>
        <taxon>Ericales</taxon>
        <taxon>Theaceae</taxon>
        <taxon>Camellia</taxon>
    </lineage>
</organism>
<dbReference type="InterPro" id="IPR036388">
    <property type="entry name" value="WH-like_DNA-bd_sf"/>
</dbReference>
<dbReference type="PANTHER" id="PTHR10015:SF329">
    <property type="entry name" value="HEAT STRESS TRANSCRIPTION FACTOR B-1"/>
    <property type="match status" value="1"/>
</dbReference>
<evidence type="ECO:0000256" key="1">
    <source>
        <dbReference type="ARBA" id="ARBA00004123"/>
    </source>
</evidence>
<dbReference type="CDD" id="cd00051">
    <property type="entry name" value="EFh"/>
    <property type="match status" value="1"/>
</dbReference>
<gene>
    <name evidence="13" type="ORF">TEA_012414</name>
</gene>
<evidence type="ECO:0000313" key="13">
    <source>
        <dbReference type="EMBL" id="THG00118.1"/>
    </source>
</evidence>
<evidence type="ECO:0000256" key="9">
    <source>
        <dbReference type="ARBA" id="ARBA00023242"/>
    </source>
</evidence>
<dbReference type="FunFam" id="1.10.10.10:FF:000037">
    <property type="entry name" value="Heat stress transcription factor B-4"/>
    <property type="match status" value="1"/>
</dbReference>
<evidence type="ECO:0000256" key="5">
    <source>
        <dbReference type="ARBA" id="ARBA00023015"/>
    </source>
</evidence>
<keyword evidence="4" id="KW-0106">Calcium</keyword>
<dbReference type="GO" id="GO:0005509">
    <property type="term" value="F:calcium ion binding"/>
    <property type="evidence" value="ECO:0007669"/>
    <property type="project" value="InterPro"/>
</dbReference>
<dbReference type="PRINTS" id="PR00056">
    <property type="entry name" value="HSFDOMAIN"/>
</dbReference>
<dbReference type="FunFam" id="1.10.238.10:FF:000256">
    <property type="entry name" value="probable calcium-binding protein CML20"/>
    <property type="match status" value="1"/>
</dbReference>
<proteinExistence type="inferred from homology"/>
<feature type="region of interest" description="Disordered" evidence="11">
    <location>
        <begin position="167"/>
        <end position="228"/>
    </location>
</feature>
<keyword evidence="8" id="KW-0804">Transcription</keyword>
<dbReference type="GO" id="GO:0005634">
    <property type="term" value="C:nucleus"/>
    <property type="evidence" value="ECO:0007669"/>
    <property type="project" value="UniProtKB-SubCell"/>
</dbReference>
<dbReference type="SUPFAM" id="SSF47473">
    <property type="entry name" value="EF-hand"/>
    <property type="match status" value="1"/>
</dbReference>
<evidence type="ECO:0000256" key="3">
    <source>
        <dbReference type="ARBA" id="ARBA00022553"/>
    </source>
</evidence>
<evidence type="ECO:0000256" key="7">
    <source>
        <dbReference type="ARBA" id="ARBA00023125"/>
    </source>
</evidence>
<evidence type="ECO:0000256" key="10">
    <source>
        <dbReference type="RuleBase" id="RU004020"/>
    </source>
</evidence>
<feature type="domain" description="EF-hand" evidence="12">
    <location>
        <begin position="486"/>
        <end position="521"/>
    </location>
</feature>
<comment type="subunit">
    <text evidence="2">Homotrimer.</text>
</comment>
<comment type="caution">
    <text evidence="13">The sequence shown here is derived from an EMBL/GenBank/DDBJ whole genome shotgun (WGS) entry which is preliminary data.</text>
</comment>
<protein>
    <recommendedName>
        <fullName evidence="12">EF-hand domain-containing protein</fullName>
    </recommendedName>
</protein>
<dbReference type="InterPro" id="IPR002048">
    <property type="entry name" value="EF_hand_dom"/>
</dbReference>
<dbReference type="InterPro" id="IPR018247">
    <property type="entry name" value="EF_Hand_1_Ca_BS"/>
</dbReference>